<evidence type="ECO:0000313" key="1">
    <source>
        <dbReference type="EMBL" id="OQP59131.1"/>
    </source>
</evidence>
<evidence type="ECO:0000313" key="2">
    <source>
        <dbReference type="Proteomes" id="UP000192796"/>
    </source>
</evidence>
<dbReference type="Proteomes" id="UP000192796">
    <property type="component" value="Unassembled WGS sequence"/>
</dbReference>
<dbReference type="STRING" id="1703345.A3860_38850"/>
<dbReference type="AlphaFoldDB" id="A0A1V9FLF4"/>
<evidence type="ECO:0008006" key="3">
    <source>
        <dbReference type="Google" id="ProtNLM"/>
    </source>
</evidence>
<dbReference type="GO" id="GO:0006313">
    <property type="term" value="P:DNA transposition"/>
    <property type="evidence" value="ECO:0007669"/>
    <property type="project" value="InterPro"/>
</dbReference>
<dbReference type="GO" id="GO:0004803">
    <property type="term" value="F:transposase activity"/>
    <property type="evidence" value="ECO:0007669"/>
    <property type="project" value="InterPro"/>
</dbReference>
<dbReference type="InterPro" id="IPR010921">
    <property type="entry name" value="Trp_repressor/repl_initiator"/>
</dbReference>
<organism evidence="1 2">
    <name type="scientific">Niastella vici</name>
    <dbReference type="NCBI Taxonomy" id="1703345"/>
    <lineage>
        <taxon>Bacteria</taxon>
        <taxon>Pseudomonadati</taxon>
        <taxon>Bacteroidota</taxon>
        <taxon>Chitinophagia</taxon>
        <taxon>Chitinophagales</taxon>
        <taxon>Chitinophagaceae</taxon>
        <taxon>Niastella</taxon>
    </lineage>
</organism>
<dbReference type="Pfam" id="PF01527">
    <property type="entry name" value="HTH_Tnp_1"/>
    <property type="match status" value="1"/>
</dbReference>
<dbReference type="GO" id="GO:0043565">
    <property type="term" value="F:sequence-specific DNA binding"/>
    <property type="evidence" value="ECO:0007669"/>
    <property type="project" value="InterPro"/>
</dbReference>
<dbReference type="OrthoDB" id="678418at2"/>
<gene>
    <name evidence="1" type="ORF">A3860_38850</name>
</gene>
<proteinExistence type="predicted"/>
<name>A0A1V9FLF4_9BACT</name>
<dbReference type="EMBL" id="LVYD01000087">
    <property type="protein sequence ID" value="OQP59131.1"/>
    <property type="molecule type" value="Genomic_DNA"/>
</dbReference>
<dbReference type="NCBIfam" id="NF047593">
    <property type="entry name" value="IS66_ISAeme5_TnpA"/>
    <property type="match status" value="1"/>
</dbReference>
<comment type="caution">
    <text evidence="1">The sequence shown here is derived from an EMBL/GenBank/DDBJ whole genome shotgun (WGS) entry which is preliminary data.</text>
</comment>
<accession>A0A1V9FLF4</accession>
<dbReference type="SUPFAM" id="SSF48295">
    <property type="entry name" value="TrpR-like"/>
    <property type="match status" value="1"/>
</dbReference>
<sequence>MEQNQQQQAALKVRRSSQEILECLKEQRQGGLTVREYCQANAISEKTFYRWQKVYGKQRRKRRKKQSKARSGFATIDVIGNVVAAARPQLFAEIGNIRLYKEVPAEYLKTLLS</sequence>
<reference evidence="1 2" key="1">
    <citation type="submission" date="2016-03" db="EMBL/GenBank/DDBJ databases">
        <title>Niastella vici sp. nov., isolated from farmland soil.</title>
        <authorList>
            <person name="Chen L."/>
            <person name="Wang D."/>
            <person name="Yang S."/>
            <person name="Wang G."/>
        </authorList>
    </citation>
    <scope>NUCLEOTIDE SEQUENCE [LARGE SCALE GENOMIC DNA]</scope>
    <source>
        <strain evidence="1 2">DJ57</strain>
    </source>
</reference>
<keyword evidence="2" id="KW-1185">Reference proteome</keyword>
<protein>
    <recommendedName>
        <fullName evidence="3">Transposase</fullName>
    </recommendedName>
</protein>
<dbReference type="InterPro" id="IPR002514">
    <property type="entry name" value="Transposase_8"/>
</dbReference>
<dbReference type="RefSeq" id="WP_081154985.1">
    <property type="nucleotide sequence ID" value="NZ_LVYD01000087.1"/>
</dbReference>